<dbReference type="SUPFAM" id="SSF48264">
    <property type="entry name" value="Cytochrome P450"/>
    <property type="match status" value="1"/>
</dbReference>
<keyword evidence="17" id="KW-0732">Signal</keyword>
<accession>A0A1I8PP43</accession>
<keyword evidence="9" id="KW-0492">Microsome</keyword>
<protein>
    <recommendedName>
        <fullName evidence="20">Cytochrome P450</fullName>
    </recommendedName>
</protein>
<dbReference type="GO" id="GO:0005789">
    <property type="term" value="C:endoplasmic reticulum membrane"/>
    <property type="evidence" value="ECO:0007669"/>
    <property type="project" value="UniProtKB-SubCell"/>
</dbReference>
<evidence type="ECO:0000256" key="10">
    <source>
        <dbReference type="ARBA" id="ARBA00023002"/>
    </source>
</evidence>
<dbReference type="PRINTS" id="PR00385">
    <property type="entry name" value="P450"/>
</dbReference>
<keyword evidence="8" id="KW-0256">Endoplasmic reticulum</keyword>
<evidence type="ECO:0000313" key="18">
    <source>
        <dbReference type="EnsemblMetazoa" id="SCAU009823-PA"/>
    </source>
</evidence>
<dbReference type="EnsemblMetazoa" id="SCAU009823-RA">
    <property type="protein sequence ID" value="SCAU009823-PA"/>
    <property type="gene ID" value="SCAU009823"/>
</dbReference>
<dbReference type="PANTHER" id="PTHR24292">
    <property type="entry name" value="CYTOCHROME P450"/>
    <property type="match status" value="1"/>
</dbReference>
<evidence type="ECO:0000256" key="13">
    <source>
        <dbReference type="ARBA" id="ARBA00023136"/>
    </source>
</evidence>
<feature type="binding site" description="axial binding residue" evidence="14">
    <location>
        <position position="456"/>
    </location>
    <ligand>
        <name>heme</name>
        <dbReference type="ChEBI" id="CHEBI:30413"/>
    </ligand>
    <ligandPart>
        <name>Fe</name>
        <dbReference type="ChEBI" id="CHEBI:18248"/>
    </ligandPart>
</feature>
<dbReference type="PROSITE" id="PS00086">
    <property type="entry name" value="CYTOCHROME_P450"/>
    <property type="match status" value="1"/>
</dbReference>
<evidence type="ECO:0000256" key="12">
    <source>
        <dbReference type="ARBA" id="ARBA00023033"/>
    </source>
</evidence>
<keyword evidence="13" id="KW-0472">Membrane</keyword>
<dbReference type="Proteomes" id="UP000095300">
    <property type="component" value="Unassembled WGS sequence"/>
</dbReference>
<keyword evidence="11 14" id="KW-0408">Iron</keyword>
<dbReference type="CDD" id="cd11056">
    <property type="entry name" value="CYP6-like"/>
    <property type="match status" value="1"/>
</dbReference>
<dbReference type="InterPro" id="IPR017972">
    <property type="entry name" value="Cyt_P450_CS"/>
</dbReference>
<feature type="chain" id="PRO_5009326970" description="Cytochrome P450" evidence="17">
    <location>
        <begin position="19"/>
        <end position="464"/>
    </location>
</feature>
<proteinExistence type="inferred from homology"/>
<dbReference type="GO" id="GO:0020037">
    <property type="term" value="F:heme binding"/>
    <property type="evidence" value="ECO:0007669"/>
    <property type="project" value="InterPro"/>
</dbReference>
<dbReference type="Gene3D" id="1.10.630.10">
    <property type="entry name" value="Cytochrome P450"/>
    <property type="match status" value="1"/>
</dbReference>
<dbReference type="InterPro" id="IPR002401">
    <property type="entry name" value="Cyt_P450_E_grp-I"/>
</dbReference>
<dbReference type="InterPro" id="IPR001128">
    <property type="entry name" value="Cyt_P450"/>
</dbReference>
<evidence type="ECO:0000256" key="11">
    <source>
        <dbReference type="ARBA" id="ARBA00023004"/>
    </source>
</evidence>
<keyword evidence="12 15" id="KW-0503">Monooxygenase</keyword>
<evidence type="ECO:0000256" key="1">
    <source>
        <dbReference type="ARBA" id="ARBA00001971"/>
    </source>
</evidence>
<sequence>MWIELLILASVCLYLIYRHKTSNNDYFKKRGIPYAKPVPFLGNFWQMMLGGKSMFDIIVDIYTKDEGRIYGFFDQNKPVVVIKDPDLIKQIGVKDFDHFMNHRDFTDPNDNKDLFAASLFLMQNGKWKDMRSTLSPAFTGSKMRSMFQLMNEVAQHTLLFLKNQPNYIGIQGFELEVKDFLTRYTNDIIASTAFGLQVNSYVETENEFYRMGKKMTSFTFIQGLKFLMFGKIRKLMKILNIQLFDKESCDYFMRLVLDAMKYRQLHHIHRPDMINLLMEARGMIQGEEHTKASNREWSDVEIVGQCFLFFFAGFDTSAALSSFTIHELMENKEIQEKLLREIQDVNEQLNGQPPSYESIMGMTYMDMVVRECLRKWSPSAAIDRQCSKDISYDLGDGLRLDLKKGDIVWLPVSGLHRDPKFFENPMKFDPERFNEENKEKIHPFAYIPFGVGPRNCIGKTPTDS</sequence>
<keyword evidence="10 15" id="KW-0560">Oxidoreductase</keyword>
<organism evidence="18 19">
    <name type="scientific">Stomoxys calcitrans</name>
    <name type="common">Stable fly</name>
    <name type="synonym">Conops calcitrans</name>
    <dbReference type="NCBI Taxonomy" id="35570"/>
    <lineage>
        <taxon>Eukaryota</taxon>
        <taxon>Metazoa</taxon>
        <taxon>Ecdysozoa</taxon>
        <taxon>Arthropoda</taxon>
        <taxon>Hexapoda</taxon>
        <taxon>Insecta</taxon>
        <taxon>Pterygota</taxon>
        <taxon>Neoptera</taxon>
        <taxon>Endopterygota</taxon>
        <taxon>Diptera</taxon>
        <taxon>Brachycera</taxon>
        <taxon>Muscomorpha</taxon>
        <taxon>Muscoidea</taxon>
        <taxon>Muscidae</taxon>
        <taxon>Stomoxys</taxon>
    </lineage>
</organism>
<dbReference type="GO" id="GO:0004497">
    <property type="term" value="F:monooxygenase activity"/>
    <property type="evidence" value="ECO:0007669"/>
    <property type="project" value="UniProtKB-KW"/>
</dbReference>
<feature type="coiled-coil region" evidence="16">
    <location>
        <begin position="325"/>
        <end position="352"/>
    </location>
</feature>
<keyword evidence="19" id="KW-1185">Reference proteome</keyword>
<evidence type="ECO:0000313" key="19">
    <source>
        <dbReference type="Proteomes" id="UP000095300"/>
    </source>
</evidence>
<gene>
    <name evidence="18" type="primary">106083091</name>
</gene>
<evidence type="ECO:0000256" key="16">
    <source>
        <dbReference type="SAM" id="Coils"/>
    </source>
</evidence>
<evidence type="ECO:0008006" key="20">
    <source>
        <dbReference type="Google" id="ProtNLM"/>
    </source>
</evidence>
<evidence type="ECO:0000256" key="4">
    <source>
        <dbReference type="ARBA" id="ARBA00004406"/>
    </source>
</evidence>
<dbReference type="InterPro" id="IPR050476">
    <property type="entry name" value="Insect_CytP450_Detox"/>
</dbReference>
<dbReference type="InterPro" id="IPR036396">
    <property type="entry name" value="Cyt_P450_sf"/>
</dbReference>
<comment type="similarity">
    <text evidence="5 15">Belongs to the cytochrome P450 family.</text>
</comment>
<dbReference type="PRINTS" id="PR00463">
    <property type="entry name" value="EP450I"/>
</dbReference>
<reference evidence="18" key="1">
    <citation type="submission" date="2020-05" db="UniProtKB">
        <authorList>
            <consortium name="EnsemblMetazoa"/>
        </authorList>
    </citation>
    <scope>IDENTIFICATION</scope>
    <source>
        <strain evidence="18">USDA</strain>
    </source>
</reference>
<evidence type="ECO:0000256" key="5">
    <source>
        <dbReference type="ARBA" id="ARBA00010617"/>
    </source>
</evidence>
<evidence type="ECO:0000256" key="6">
    <source>
        <dbReference type="ARBA" id="ARBA00022617"/>
    </source>
</evidence>
<evidence type="ECO:0000256" key="9">
    <source>
        <dbReference type="ARBA" id="ARBA00022848"/>
    </source>
</evidence>
<dbReference type="STRING" id="35570.A0A1I8PP43"/>
<evidence type="ECO:0000256" key="2">
    <source>
        <dbReference type="ARBA" id="ARBA00003690"/>
    </source>
</evidence>
<comment type="subcellular location">
    <subcellularLocation>
        <location evidence="4">Endoplasmic reticulum membrane</location>
        <topology evidence="4">Peripheral membrane protein</topology>
    </subcellularLocation>
    <subcellularLocation>
        <location evidence="3">Microsome membrane</location>
        <topology evidence="3">Peripheral membrane protein</topology>
    </subcellularLocation>
</comment>
<keyword evidence="6 14" id="KW-0349">Heme</keyword>
<dbReference type="FunFam" id="1.10.630.10:FF:000042">
    <property type="entry name" value="Cytochrome P450"/>
    <property type="match status" value="1"/>
</dbReference>
<evidence type="ECO:0000256" key="3">
    <source>
        <dbReference type="ARBA" id="ARBA00004174"/>
    </source>
</evidence>
<dbReference type="PANTHER" id="PTHR24292:SF54">
    <property type="entry name" value="CYP9F3-RELATED"/>
    <property type="match status" value="1"/>
</dbReference>
<dbReference type="GO" id="GO:0016705">
    <property type="term" value="F:oxidoreductase activity, acting on paired donors, with incorporation or reduction of molecular oxygen"/>
    <property type="evidence" value="ECO:0007669"/>
    <property type="project" value="InterPro"/>
</dbReference>
<name>A0A1I8PP43_STOCA</name>
<dbReference type="GO" id="GO:0005506">
    <property type="term" value="F:iron ion binding"/>
    <property type="evidence" value="ECO:0007669"/>
    <property type="project" value="InterPro"/>
</dbReference>
<comment type="function">
    <text evidence="2">May be involved in the metabolism of insect hormones and in the breakdown of synthetic insecticides.</text>
</comment>
<dbReference type="Pfam" id="PF00067">
    <property type="entry name" value="p450"/>
    <property type="match status" value="1"/>
</dbReference>
<dbReference type="AlphaFoldDB" id="A0A1I8PP43"/>
<keyword evidence="16" id="KW-0175">Coiled coil</keyword>
<evidence type="ECO:0000256" key="17">
    <source>
        <dbReference type="SAM" id="SignalP"/>
    </source>
</evidence>
<evidence type="ECO:0000256" key="8">
    <source>
        <dbReference type="ARBA" id="ARBA00022824"/>
    </source>
</evidence>
<keyword evidence="7 14" id="KW-0479">Metal-binding</keyword>
<evidence type="ECO:0000256" key="7">
    <source>
        <dbReference type="ARBA" id="ARBA00022723"/>
    </source>
</evidence>
<comment type="cofactor">
    <cofactor evidence="1 14">
        <name>heme</name>
        <dbReference type="ChEBI" id="CHEBI:30413"/>
    </cofactor>
</comment>
<feature type="signal peptide" evidence="17">
    <location>
        <begin position="1"/>
        <end position="18"/>
    </location>
</feature>
<evidence type="ECO:0000256" key="14">
    <source>
        <dbReference type="PIRSR" id="PIRSR602401-1"/>
    </source>
</evidence>
<dbReference type="VEuPathDB" id="VectorBase:SCAU009823"/>
<evidence type="ECO:0000256" key="15">
    <source>
        <dbReference type="RuleBase" id="RU000461"/>
    </source>
</evidence>